<protein>
    <recommendedName>
        <fullName evidence="5">SpoVT-AbrB domain-containing protein</fullName>
    </recommendedName>
</protein>
<dbReference type="EMBL" id="CP065725">
    <property type="protein sequence ID" value="QPT41067.1"/>
    <property type="molecule type" value="Genomic_DNA"/>
</dbReference>
<sequence>MSKKSIMIGCDGKITLKKEMLRHLKVKPGEELSYKLLPGNKVILALSNDQQNSNNKDTKPPNLFELSDLEYTAIDIYNTYDKSDKQLSLH</sequence>
<dbReference type="EMBL" id="UGSB01000001">
    <property type="protein sequence ID" value="SUA53605.1"/>
    <property type="molecule type" value="Genomic_DNA"/>
</dbReference>
<keyword evidence="4" id="KW-1185">Reference proteome</keyword>
<dbReference type="AlphaFoldDB" id="A0A378XGY8"/>
<reference evidence="1 4" key="2">
    <citation type="submission" date="2020-12" db="EMBL/GenBank/DDBJ databases">
        <title>FDA dAtabase for Regulatory Grade micrObial Sequences (FDA-ARGOS): Supporting development and validation of Infectious Disease Dx tests.</title>
        <authorList>
            <person name="Sproer C."/>
            <person name="Gronow S."/>
            <person name="Severitt S."/>
            <person name="Schroder I."/>
            <person name="Tallon L."/>
            <person name="Sadzewicz L."/>
            <person name="Zhao X."/>
            <person name="Boylan J."/>
            <person name="Ott S."/>
            <person name="Bowen H."/>
            <person name="Vavikolanu K."/>
            <person name="Mehta A."/>
            <person name="Aluvathingal J."/>
            <person name="Nadendla S."/>
            <person name="Lowell S."/>
            <person name="Myers T."/>
            <person name="Yan Y."/>
            <person name="Sichtig H."/>
        </authorList>
    </citation>
    <scope>NUCLEOTIDE SEQUENCE [LARGE SCALE GENOMIC DNA]</scope>
    <source>
        <strain evidence="1 4">FDAARGOS_872</strain>
    </source>
</reference>
<dbReference type="RefSeq" id="WP_018574105.1">
    <property type="nucleotide sequence ID" value="NZ_CP065725.1"/>
</dbReference>
<dbReference type="Proteomes" id="UP000594903">
    <property type="component" value="Chromosome"/>
</dbReference>
<organism evidence="2 3">
    <name type="scientific">Oligella ureolytica</name>
    <dbReference type="NCBI Taxonomy" id="90244"/>
    <lineage>
        <taxon>Bacteria</taxon>
        <taxon>Pseudomonadati</taxon>
        <taxon>Pseudomonadota</taxon>
        <taxon>Betaproteobacteria</taxon>
        <taxon>Burkholderiales</taxon>
        <taxon>Alcaligenaceae</taxon>
        <taxon>Oligella</taxon>
    </lineage>
</organism>
<dbReference type="Proteomes" id="UP000254603">
    <property type="component" value="Unassembled WGS sequence"/>
</dbReference>
<dbReference type="OrthoDB" id="7190022at2"/>
<reference evidence="2 3" key="1">
    <citation type="submission" date="2018-06" db="EMBL/GenBank/DDBJ databases">
        <authorList>
            <consortium name="Pathogen Informatics"/>
            <person name="Doyle S."/>
        </authorList>
    </citation>
    <scope>NUCLEOTIDE SEQUENCE [LARGE SCALE GENOMIC DNA]</scope>
    <source>
        <strain evidence="2 3">NCTC11997</strain>
    </source>
</reference>
<accession>A0A378XGY8</accession>
<name>A0A378XGY8_9BURK</name>
<evidence type="ECO:0000313" key="3">
    <source>
        <dbReference type="Proteomes" id="UP000254603"/>
    </source>
</evidence>
<evidence type="ECO:0008006" key="5">
    <source>
        <dbReference type="Google" id="ProtNLM"/>
    </source>
</evidence>
<evidence type="ECO:0000313" key="2">
    <source>
        <dbReference type="EMBL" id="SUA53605.1"/>
    </source>
</evidence>
<proteinExistence type="predicted"/>
<evidence type="ECO:0000313" key="1">
    <source>
        <dbReference type="EMBL" id="QPT41067.1"/>
    </source>
</evidence>
<evidence type="ECO:0000313" key="4">
    <source>
        <dbReference type="Proteomes" id="UP000594903"/>
    </source>
</evidence>
<gene>
    <name evidence="1" type="ORF">I6G29_05885</name>
    <name evidence="2" type="ORF">NCTC11997_01233</name>
</gene>